<dbReference type="GO" id="GO:0006235">
    <property type="term" value="P:dTTP biosynthetic process"/>
    <property type="evidence" value="ECO:0007669"/>
    <property type="project" value="UniProtKB-UniRule"/>
</dbReference>
<dbReference type="EC" id="2.7.4.9" evidence="2 11"/>
<sequence length="203" mass="22709">MGDQKRSALITFEGIEKVGKTTQIGRLAAWLRTLGYPVTVLREPGGTMLGESLRSLLLHTVQIHSAEAELLLFAAARAELVKTVIRPLLAQGHIVIVDRFSDSSVAYQGYGRGIDVTWVQTVNQHVTQGLKPDLTFWLKGPSFIEGEDNIEKSGREFFQRVESGYNKLVEQDPARWHIVASMRPVEDVAKDIQHVVKSYLNIE</sequence>
<dbReference type="GO" id="GO:0005524">
    <property type="term" value="F:ATP binding"/>
    <property type="evidence" value="ECO:0007669"/>
    <property type="project" value="UniProtKB-UniRule"/>
</dbReference>
<dbReference type="GO" id="GO:0005829">
    <property type="term" value="C:cytosol"/>
    <property type="evidence" value="ECO:0007669"/>
    <property type="project" value="TreeGrafter"/>
</dbReference>
<dbReference type="PANTHER" id="PTHR10344">
    <property type="entry name" value="THYMIDYLATE KINASE"/>
    <property type="match status" value="1"/>
</dbReference>
<dbReference type="GO" id="GO:0006227">
    <property type="term" value="P:dUDP biosynthetic process"/>
    <property type="evidence" value="ECO:0007669"/>
    <property type="project" value="TreeGrafter"/>
</dbReference>
<evidence type="ECO:0000256" key="5">
    <source>
        <dbReference type="ARBA" id="ARBA00022727"/>
    </source>
</evidence>
<dbReference type="Pfam" id="PF02223">
    <property type="entry name" value="Thymidylate_kin"/>
    <property type="match status" value="1"/>
</dbReference>
<evidence type="ECO:0000256" key="10">
    <source>
        <dbReference type="ARBA" id="ARBA00057735"/>
    </source>
</evidence>
<comment type="caution">
    <text evidence="11">Lacks conserved residue(s) required for the propagation of feature annotation.</text>
</comment>
<dbReference type="InterPro" id="IPR018095">
    <property type="entry name" value="Thymidylate_kin_CS"/>
</dbReference>
<dbReference type="Gene3D" id="3.40.50.300">
    <property type="entry name" value="P-loop containing nucleotide triphosphate hydrolases"/>
    <property type="match status" value="1"/>
</dbReference>
<dbReference type="InterPro" id="IPR018094">
    <property type="entry name" value="Thymidylate_kinase"/>
</dbReference>
<dbReference type="HAMAP" id="MF_00165">
    <property type="entry name" value="Thymidylate_kinase"/>
    <property type="match status" value="1"/>
</dbReference>
<evidence type="ECO:0000256" key="9">
    <source>
        <dbReference type="ARBA" id="ARBA00048743"/>
    </source>
</evidence>
<name>A0A1R0IV92_SULTH</name>
<evidence type="ECO:0000313" key="13">
    <source>
        <dbReference type="EMBL" id="PSR28777.1"/>
    </source>
</evidence>
<comment type="similarity">
    <text evidence="1 11">Belongs to the thymidylate kinase family.</text>
</comment>
<protein>
    <recommendedName>
        <fullName evidence="3 11">Thymidylate kinase</fullName>
        <ecNumber evidence="2 11">2.7.4.9</ecNumber>
    </recommendedName>
    <alternativeName>
        <fullName evidence="11">dTMP kinase</fullName>
    </alternativeName>
</protein>
<accession>A0A1R0IV92</accession>
<dbReference type="InterPro" id="IPR039430">
    <property type="entry name" value="Thymidylate_kin-like_dom"/>
</dbReference>
<keyword evidence="5 11" id="KW-0545">Nucleotide biosynthesis</keyword>
<keyword evidence="8 11" id="KW-0067">ATP-binding</keyword>
<keyword evidence="6 11" id="KW-0547">Nucleotide-binding</keyword>
<evidence type="ECO:0000256" key="4">
    <source>
        <dbReference type="ARBA" id="ARBA00022679"/>
    </source>
</evidence>
<dbReference type="EMBL" id="PXYX01000005">
    <property type="protein sequence ID" value="PSR28777.1"/>
    <property type="molecule type" value="Genomic_DNA"/>
</dbReference>
<evidence type="ECO:0000313" key="14">
    <source>
        <dbReference type="Proteomes" id="UP000242705"/>
    </source>
</evidence>
<proteinExistence type="inferred from homology"/>
<comment type="catalytic activity">
    <reaction evidence="9 11">
        <text>dTMP + ATP = dTDP + ADP</text>
        <dbReference type="Rhea" id="RHEA:13517"/>
        <dbReference type="ChEBI" id="CHEBI:30616"/>
        <dbReference type="ChEBI" id="CHEBI:58369"/>
        <dbReference type="ChEBI" id="CHEBI:63528"/>
        <dbReference type="ChEBI" id="CHEBI:456216"/>
        <dbReference type="EC" id="2.7.4.9"/>
    </reaction>
</comment>
<evidence type="ECO:0000256" key="3">
    <source>
        <dbReference type="ARBA" id="ARBA00017144"/>
    </source>
</evidence>
<evidence type="ECO:0000259" key="12">
    <source>
        <dbReference type="Pfam" id="PF02223"/>
    </source>
</evidence>
<evidence type="ECO:0000256" key="11">
    <source>
        <dbReference type="HAMAP-Rule" id="MF_00165"/>
    </source>
</evidence>
<dbReference type="AlphaFoldDB" id="A0A1R0IV92"/>
<feature type="domain" description="Thymidylate kinase-like" evidence="12">
    <location>
        <begin position="12"/>
        <end position="192"/>
    </location>
</feature>
<dbReference type="GO" id="GO:0006233">
    <property type="term" value="P:dTDP biosynthetic process"/>
    <property type="evidence" value="ECO:0007669"/>
    <property type="project" value="InterPro"/>
</dbReference>
<organism evidence="13 14">
    <name type="scientific">Sulfobacillus thermosulfidooxidans</name>
    <dbReference type="NCBI Taxonomy" id="28034"/>
    <lineage>
        <taxon>Bacteria</taxon>
        <taxon>Bacillati</taxon>
        <taxon>Bacillota</taxon>
        <taxon>Clostridia</taxon>
        <taxon>Eubacteriales</taxon>
        <taxon>Clostridiales Family XVII. Incertae Sedis</taxon>
        <taxon>Sulfobacillus</taxon>
    </lineage>
</organism>
<gene>
    <name evidence="11 13" type="primary">tmk</name>
    <name evidence="13" type="ORF">C7B47_03915</name>
</gene>
<dbReference type="InterPro" id="IPR027417">
    <property type="entry name" value="P-loop_NTPase"/>
</dbReference>
<evidence type="ECO:0000256" key="8">
    <source>
        <dbReference type="ARBA" id="ARBA00022840"/>
    </source>
</evidence>
<reference evidence="13 14" key="1">
    <citation type="journal article" date="2014" name="BMC Genomics">
        <title>Comparison of environmental and isolate Sulfobacillus genomes reveals diverse carbon, sulfur, nitrogen, and hydrogen metabolisms.</title>
        <authorList>
            <person name="Justice N.B."/>
            <person name="Norman A."/>
            <person name="Brown C.T."/>
            <person name="Singh A."/>
            <person name="Thomas B.C."/>
            <person name="Banfield J.F."/>
        </authorList>
    </citation>
    <scope>NUCLEOTIDE SEQUENCE [LARGE SCALE GENOMIC DNA]</scope>
    <source>
        <strain evidence="13">AMDSBA5</strain>
    </source>
</reference>
<keyword evidence="7 11" id="KW-0418">Kinase</keyword>
<dbReference type="GO" id="GO:0004798">
    <property type="term" value="F:dTMP kinase activity"/>
    <property type="evidence" value="ECO:0007669"/>
    <property type="project" value="UniProtKB-UniRule"/>
</dbReference>
<dbReference type="SUPFAM" id="SSF52540">
    <property type="entry name" value="P-loop containing nucleoside triphosphate hydrolases"/>
    <property type="match status" value="1"/>
</dbReference>
<evidence type="ECO:0000256" key="2">
    <source>
        <dbReference type="ARBA" id="ARBA00012980"/>
    </source>
</evidence>
<dbReference type="CDD" id="cd01672">
    <property type="entry name" value="TMPK"/>
    <property type="match status" value="1"/>
</dbReference>
<evidence type="ECO:0000256" key="7">
    <source>
        <dbReference type="ARBA" id="ARBA00022777"/>
    </source>
</evidence>
<dbReference type="PROSITE" id="PS01331">
    <property type="entry name" value="THYMIDYLATE_KINASE"/>
    <property type="match status" value="1"/>
</dbReference>
<comment type="caution">
    <text evidence="13">The sequence shown here is derived from an EMBL/GenBank/DDBJ whole genome shotgun (WGS) entry which is preliminary data.</text>
</comment>
<dbReference type="PANTHER" id="PTHR10344:SF4">
    <property type="entry name" value="UMP-CMP KINASE 2, MITOCHONDRIAL"/>
    <property type="match status" value="1"/>
</dbReference>
<evidence type="ECO:0000256" key="6">
    <source>
        <dbReference type="ARBA" id="ARBA00022741"/>
    </source>
</evidence>
<dbReference type="RefSeq" id="WP_076005215.1">
    <property type="nucleotide sequence ID" value="NZ_MDZD01000002.1"/>
</dbReference>
<dbReference type="Proteomes" id="UP000242705">
    <property type="component" value="Unassembled WGS sequence"/>
</dbReference>
<comment type="function">
    <text evidence="10 11">Phosphorylation of dTMP to form dTDP in both de novo and salvage pathways of dTTP synthesis.</text>
</comment>
<keyword evidence="4 11" id="KW-0808">Transferase</keyword>
<dbReference type="NCBIfam" id="TIGR00041">
    <property type="entry name" value="DTMP_kinase"/>
    <property type="match status" value="1"/>
</dbReference>
<dbReference type="FunFam" id="3.40.50.300:FF:000225">
    <property type="entry name" value="Thymidylate kinase"/>
    <property type="match status" value="1"/>
</dbReference>
<evidence type="ECO:0000256" key="1">
    <source>
        <dbReference type="ARBA" id="ARBA00009776"/>
    </source>
</evidence>